<dbReference type="Proteomes" id="UP000466906">
    <property type="component" value="Chromosome"/>
</dbReference>
<name>A0A6N4UKL3_9MYCO</name>
<dbReference type="EMBL" id="AP022565">
    <property type="protein sequence ID" value="BBX25656.1"/>
    <property type="molecule type" value="Genomic_DNA"/>
</dbReference>
<feature type="domain" description="YoaR-like putative peptidoglycan binding" evidence="3">
    <location>
        <begin position="255"/>
        <end position="332"/>
    </location>
</feature>
<keyword evidence="2" id="KW-1133">Transmembrane helix</keyword>
<evidence type="ECO:0000313" key="4">
    <source>
        <dbReference type="EMBL" id="BBX25656.1"/>
    </source>
</evidence>
<accession>A0A6N4UKL3</accession>
<dbReference type="AlphaFoldDB" id="A0A6N4UKL3"/>
<organism evidence="4 5">
    <name type="scientific">Mycolicibacterium alvei</name>
    <dbReference type="NCBI Taxonomy" id="67081"/>
    <lineage>
        <taxon>Bacteria</taxon>
        <taxon>Bacillati</taxon>
        <taxon>Actinomycetota</taxon>
        <taxon>Actinomycetes</taxon>
        <taxon>Mycobacteriales</taxon>
        <taxon>Mycobacteriaceae</taxon>
        <taxon>Mycolicibacterium</taxon>
    </lineage>
</organism>
<dbReference type="PANTHER" id="PTHR35788">
    <property type="entry name" value="EXPORTED PROTEIN-RELATED"/>
    <property type="match status" value="1"/>
</dbReference>
<reference evidence="4 5" key="1">
    <citation type="journal article" date="2019" name="Emerg. Microbes Infect.">
        <title>Comprehensive subspecies identification of 175 nontuberculous mycobacteria species based on 7547 genomic profiles.</title>
        <authorList>
            <person name="Matsumoto Y."/>
            <person name="Kinjo T."/>
            <person name="Motooka D."/>
            <person name="Nabeya D."/>
            <person name="Jung N."/>
            <person name="Uechi K."/>
            <person name="Horii T."/>
            <person name="Iida T."/>
            <person name="Fujita J."/>
            <person name="Nakamura S."/>
        </authorList>
    </citation>
    <scope>NUCLEOTIDE SEQUENCE [LARGE SCALE GENOMIC DNA]</scope>
    <source>
        <strain evidence="4 5">JCM 12272</strain>
    </source>
</reference>
<dbReference type="RefSeq" id="WP_163661264.1">
    <property type="nucleotide sequence ID" value="NZ_AP022565.1"/>
</dbReference>
<dbReference type="InterPro" id="IPR007391">
    <property type="entry name" value="Vancomycin_resist_VanW"/>
</dbReference>
<evidence type="ECO:0000256" key="1">
    <source>
        <dbReference type="SAM" id="MobiDB-lite"/>
    </source>
</evidence>
<evidence type="ECO:0000259" key="3">
    <source>
        <dbReference type="Pfam" id="PF12229"/>
    </source>
</evidence>
<gene>
    <name evidence="4" type="ORF">MALV_07810</name>
</gene>
<keyword evidence="2" id="KW-0812">Transmembrane</keyword>
<dbReference type="PANTHER" id="PTHR35788:SF1">
    <property type="entry name" value="EXPORTED PROTEIN"/>
    <property type="match status" value="1"/>
</dbReference>
<dbReference type="InterPro" id="IPR052913">
    <property type="entry name" value="Glycopeptide_resist_protein"/>
</dbReference>
<keyword evidence="5" id="KW-1185">Reference proteome</keyword>
<dbReference type="KEGG" id="malv:MALV_07810"/>
<keyword evidence="2" id="KW-0472">Membrane</keyword>
<sequence>MQGKTLVLGALKGPSARGRSRRRLFLIVGVPLVLLALFYVVDLVITSGKVPRGVTAAGVSLGGLTPDAAEQRLREVVGPRAEHPIPVTVAGVEAEVDPNSIGLTLDARATVDQAGAQPLNPITRLTSFVVETPIAVASSLDEQAMTTTLEELGTTVAEDPVEGSVAFVDGRPVSSDPQIGRRLDIAAAVGVFNRDWASGEAVALPIVELAPKITSADVDSVVRDIAQPAVSGPITVSGGNGTRAVISEDTIAAALTFRAEDGRLVPDINENLIVDELRPQLAASETPLRNADIDFAATPPAKVPEQTGRRVDYDATLDDLLSVLTSTDDREITAKYVDERPMFTFDEINKLGPIEVIGEFQTSGFSGDSGKNIRRAAQQLDGIVVKPGETFSLNAATNPRNAASGYVEAGIIEHGRPARGVGGGVSQIATTLFNAGYFAGMEDIEHHEHSYYIGRYPAGREATVFDDVLDVKFRNDGPTSVQIQTEWTSSSITVRLVGIKRYEVTSSQSGRSRPTSPNTVRIPAGEACSASGGGPGFTITDTRTLRDIATGQTRTNSHTVVYDPIPKVVCGG</sequence>
<feature type="transmembrane region" description="Helical" evidence="2">
    <location>
        <begin position="24"/>
        <end position="45"/>
    </location>
</feature>
<feature type="region of interest" description="Disordered" evidence="1">
    <location>
        <begin position="505"/>
        <end position="536"/>
    </location>
</feature>
<dbReference type="Pfam" id="PF04294">
    <property type="entry name" value="VanW"/>
    <property type="match status" value="1"/>
</dbReference>
<feature type="compositionally biased region" description="Polar residues" evidence="1">
    <location>
        <begin position="505"/>
        <end position="519"/>
    </location>
</feature>
<feature type="domain" description="YoaR-like putative peptidoglycan binding" evidence="3">
    <location>
        <begin position="96"/>
        <end position="189"/>
    </location>
</feature>
<dbReference type="Pfam" id="PF12229">
    <property type="entry name" value="PG_binding_4"/>
    <property type="match status" value="2"/>
</dbReference>
<protein>
    <submittedName>
        <fullName evidence="4">Vanomycin resistance protein VanB</fullName>
    </submittedName>
</protein>
<evidence type="ECO:0000313" key="5">
    <source>
        <dbReference type="Proteomes" id="UP000466906"/>
    </source>
</evidence>
<dbReference type="InterPro" id="IPR022029">
    <property type="entry name" value="YoaR-like_PG-bd"/>
</dbReference>
<proteinExistence type="predicted"/>
<evidence type="ECO:0000256" key="2">
    <source>
        <dbReference type="SAM" id="Phobius"/>
    </source>
</evidence>